<dbReference type="HOGENOM" id="CLU_146529_0_0_11"/>
<dbReference type="PATRIC" id="fig|396014.3.peg.1862"/>
<name>Z9JUB7_9MICO</name>
<sequence>MLPPFTVTRAAVAQIVALGGAVHIGLGSGGCCGTVYAYAVLENPAEASGAALFGCPGAWLLVAPEALDVLTGSTLDYSARIRPPRFRVLRNPRTEHVCPCRRSFGTAWPGAGSASCRSYEPMPWDAEFEPPQRWVKQTGWRRASAEGER</sequence>
<evidence type="ECO:0000313" key="2">
    <source>
        <dbReference type="Proteomes" id="UP000023067"/>
    </source>
</evidence>
<dbReference type="EMBL" id="JDYK01000008">
    <property type="protein sequence ID" value="EWS81362.1"/>
    <property type="molecule type" value="Genomic_DNA"/>
</dbReference>
<gene>
    <name evidence="1" type="ORF">BF93_17595</name>
</gene>
<accession>Z9JUB7</accession>
<proteinExistence type="predicted"/>
<dbReference type="STRING" id="396014.BF93_17595"/>
<organism evidence="1 2">
    <name type="scientific">Brachybacterium phenoliresistens</name>
    <dbReference type="NCBI Taxonomy" id="396014"/>
    <lineage>
        <taxon>Bacteria</taxon>
        <taxon>Bacillati</taxon>
        <taxon>Actinomycetota</taxon>
        <taxon>Actinomycetes</taxon>
        <taxon>Micrococcales</taxon>
        <taxon>Dermabacteraceae</taxon>
        <taxon>Brachybacterium</taxon>
    </lineage>
</organism>
<reference evidence="1 2" key="1">
    <citation type="submission" date="2014-02" db="EMBL/GenBank/DDBJ databases">
        <title>Genome sequence of Brachybacterium phenoliresistens strain W13A50.</title>
        <authorList>
            <person name="Wang X."/>
        </authorList>
    </citation>
    <scope>NUCLEOTIDE SEQUENCE [LARGE SCALE GENOMIC DNA]</scope>
    <source>
        <strain evidence="1 2">W13A50</strain>
    </source>
</reference>
<dbReference type="InterPro" id="IPR035903">
    <property type="entry name" value="HesB-like_dom_sf"/>
</dbReference>
<dbReference type="SUPFAM" id="SSF89360">
    <property type="entry name" value="HesB-like domain"/>
    <property type="match status" value="1"/>
</dbReference>
<dbReference type="AlphaFoldDB" id="Z9JUB7"/>
<dbReference type="Gene3D" id="2.60.300.12">
    <property type="entry name" value="HesB-like domain"/>
    <property type="match status" value="1"/>
</dbReference>
<protein>
    <submittedName>
        <fullName evidence="1">Iron-sulfur cluster assembly accessory protein</fullName>
    </submittedName>
</protein>
<dbReference type="Proteomes" id="UP000023067">
    <property type="component" value="Unassembled WGS sequence"/>
</dbReference>
<evidence type="ECO:0000313" key="1">
    <source>
        <dbReference type="EMBL" id="EWS81362.1"/>
    </source>
</evidence>
<comment type="caution">
    <text evidence="1">The sequence shown here is derived from an EMBL/GenBank/DDBJ whole genome shotgun (WGS) entry which is preliminary data.</text>
</comment>
<dbReference type="eggNOG" id="COG0316">
    <property type="taxonomic scope" value="Bacteria"/>
</dbReference>
<keyword evidence="2" id="KW-1185">Reference proteome</keyword>